<keyword evidence="2" id="KW-1185">Reference proteome</keyword>
<sequence>MRYDKRVTLYKTTGRQYNPETGKTEVAVDEGITLPAHVSAVSLDKTAAVFGSYDHKVATARLQRPYKDFADKAMIGDQKYNVLRHVPHKSESVFYLEGVSAWN</sequence>
<dbReference type="RefSeq" id="WP_306974788.1">
    <property type="nucleotide sequence ID" value="NZ_JAUSTQ010000002.1"/>
</dbReference>
<proteinExistence type="predicted"/>
<accession>A0ABT9VCZ3</accession>
<comment type="caution">
    <text evidence="1">The sequence shown here is derived from an EMBL/GenBank/DDBJ whole genome shotgun (WGS) entry which is preliminary data.</text>
</comment>
<dbReference type="EMBL" id="JAUSTQ010000002">
    <property type="protein sequence ID" value="MDQ0158808.1"/>
    <property type="molecule type" value="Genomic_DNA"/>
</dbReference>
<reference evidence="1 2" key="1">
    <citation type="submission" date="2023-07" db="EMBL/GenBank/DDBJ databases">
        <title>Genomic Encyclopedia of Type Strains, Phase IV (KMG-IV): sequencing the most valuable type-strain genomes for metagenomic binning, comparative biology and taxonomic classification.</title>
        <authorList>
            <person name="Goeker M."/>
        </authorList>
    </citation>
    <scope>NUCLEOTIDE SEQUENCE [LARGE SCALE GENOMIC DNA]</scope>
    <source>
        <strain evidence="1 2">DSM 16460</strain>
    </source>
</reference>
<evidence type="ECO:0000313" key="1">
    <source>
        <dbReference type="EMBL" id="MDQ0158808.1"/>
    </source>
</evidence>
<protein>
    <recommendedName>
        <fullName evidence="3">Phage head-tail adapter protein</fullName>
    </recommendedName>
</protein>
<evidence type="ECO:0000313" key="2">
    <source>
        <dbReference type="Proteomes" id="UP001224359"/>
    </source>
</evidence>
<name>A0ABT9VCZ3_9BACI</name>
<evidence type="ECO:0008006" key="3">
    <source>
        <dbReference type="Google" id="ProtNLM"/>
    </source>
</evidence>
<organism evidence="1 2">
    <name type="scientific">Alkalibacillus salilacus</name>
    <dbReference type="NCBI Taxonomy" id="284582"/>
    <lineage>
        <taxon>Bacteria</taxon>
        <taxon>Bacillati</taxon>
        <taxon>Bacillota</taxon>
        <taxon>Bacilli</taxon>
        <taxon>Bacillales</taxon>
        <taxon>Bacillaceae</taxon>
        <taxon>Alkalibacillus</taxon>
    </lineage>
</organism>
<dbReference type="Proteomes" id="UP001224359">
    <property type="component" value="Unassembled WGS sequence"/>
</dbReference>
<gene>
    <name evidence="1" type="ORF">J2S77_000764</name>
</gene>